<evidence type="ECO:0000313" key="6">
    <source>
        <dbReference type="Proteomes" id="UP001595834"/>
    </source>
</evidence>
<keyword evidence="1" id="KW-0805">Transcription regulation</keyword>
<dbReference type="PRINTS" id="PR00032">
    <property type="entry name" value="HTHARAC"/>
</dbReference>
<dbReference type="InterPro" id="IPR018060">
    <property type="entry name" value="HTH_AraC"/>
</dbReference>
<evidence type="ECO:0000256" key="1">
    <source>
        <dbReference type="ARBA" id="ARBA00023015"/>
    </source>
</evidence>
<dbReference type="Proteomes" id="UP001595834">
    <property type="component" value="Unassembled WGS sequence"/>
</dbReference>
<dbReference type="Gene3D" id="1.10.10.60">
    <property type="entry name" value="Homeodomain-like"/>
    <property type="match status" value="1"/>
</dbReference>
<protein>
    <submittedName>
        <fullName evidence="5">Helix-turn-helix domain-containing protein</fullName>
    </submittedName>
</protein>
<organism evidence="5 6">
    <name type="scientific">Streptomyces mauvecolor</name>
    <dbReference type="NCBI Taxonomy" id="58345"/>
    <lineage>
        <taxon>Bacteria</taxon>
        <taxon>Bacillati</taxon>
        <taxon>Actinomycetota</taxon>
        <taxon>Actinomycetes</taxon>
        <taxon>Kitasatosporales</taxon>
        <taxon>Streptomycetaceae</taxon>
        <taxon>Streptomyces</taxon>
    </lineage>
</organism>
<reference evidence="6" key="1">
    <citation type="journal article" date="2019" name="Int. J. Syst. Evol. Microbiol.">
        <title>The Global Catalogue of Microorganisms (GCM) 10K type strain sequencing project: providing services to taxonomists for standard genome sequencing and annotation.</title>
        <authorList>
            <consortium name="The Broad Institute Genomics Platform"/>
            <consortium name="The Broad Institute Genome Sequencing Center for Infectious Disease"/>
            <person name="Wu L."/>
            <person name="Ma J."/>
        </authorList>
    </citation>
    <scope>NUCLEOTIDE SEQUENCE [LARGE SCALE GENOMIC DNA]</scope>
    <source>
        <strain evidence="6">CCM 7224</strain>
    </source>
</reference>
<dbReference type="Pfam" id="PF12833">
    <property type="entry name" value="HTH_18"/>
    <property type="match status" value="1"/>
</dbReference>
<dbReference type="EMBL" id="JBHSIZ010000016">
    <property type="protein sequence ID" value="MFC4957622.1"/>
    <property type="molecule type" value="Genomic_DNA"/>
</dbReference>
<accession>A0ABV9UMF0</accession>
<dbReference type="InterPro" id="IPR020449">
    <property type="entry name" value="Tscrpt_reg_AraC-type_HTH"/>
</dbReference>
<dbReference type="InterPro" id="IPR050204">
    <property type="entry name" value="AraC_XylS_family_regulators"/>
</dbReference>
<feature type="domain" description="HTH araC/xylS-type" evidence="4">
    <location>
        <begin position="213"/>
        <end position="314"/>
    </location>
</feature>
<dbReference type="PROSITE" id="PS01124">
    <property type="entry name" value="HTH_ARAC_FAMILY_2"/>
    <property type="match status" value="1"/>
</dbReference>
<dbReference type="InterPro" id="IPR035418">
    <property type="entry name" value="AraC-bd_2"/>
</dbReference>
<keyword evidence="6" id="KW-1185">Reference proteome</keyword>
<dbReference type="SUPFAM" id="SSF46689">
    <property type="entry name" value="Homeodomain-like"/>
    <property type="match status" value="1"/>
</dbReference>
<dbReference type="SMART" id="SM00342">
    <property type="entry name" value="HTH_ARAC"/>
    <property type="match status" value="1"/>
</dbReference>
<keyword evidence="2" id="KW-0238">DNA-binding</keyword>
<evidence type="ECO:0000256" key="3">
    <source>
        <dbReference type="ARBA" id="ARBA00023163"/>
    </source>
</evidence>
<comment type="caution">
    <text evidence="5">The sequence shown here is derived from an EMBL/GenBank/DDBJ whole genome shotgun (WGS) entry which is preliminary data.</text>
</comment>
<keyword evidence="3" id="KW-0804">Transcription</keyword>
<evidence type="ECO:0000256" key="2">
    <source>
        <dbReference type="ARBA" id="ARBA00023125"/>
    </source>
</evidence>
<dbReference type="RefSeq" id="WP_344378813.1">
    <property type="nucleotide sequence ID" value="NZ_BAAASQ010000023.1"/>
</dbReference>
<name>A0ABV9UMF0_9ACTN</name>
<proteinExistence type="predicted"/>
<sequence>MTVRLRTQDHAAAERRAFWQDVVCDSFVPVHVRPLHEDDPFRGEITADRLGAVQFSEITADPSRVDRTPRLIARSDAEYLLVGLVQGGGAVVRQDGREAVLRPGDMACYDTSRPYSLVCGEDFSMLEFMLPHRLAHLDSGRTGEATATRFSASEGVGALLSPFLTRLARHSRDYADSAAVLSQTAGDLLATMLAERVRPPGDDQRAARRTTLLRARAYIDQNLADPGLSPEQVARAHHISLRHLQKLFAEEGTTVTGWIRARRLEGCRRELAGPYGADRTVGAIAARWGFMNLAHFSRAFKAAYGVGPREFRAAGAGGAGEPG</sequence>
<evidence type="ECO:0000313" key="5">
    <source>
        <dbReference type="EMBL" id="MFC4957622.1"/>
    </source>
</evidence>
<dbReference type="InterPro" id="IPR009057">
    <property type="entry name" value="Homeodomain-like_sf"/>
</dbReference>
<dbReference type="Pfam" id="PF14525">
    <property type="entry name" value="AraC_binding_2"/>
    <property type="match status" value="1"/>
</dbReference>
<dbReference type="PANTHER" id="PTHR46796:SF6">
    <property type="entry name" value="ARAC SUBFAMILY"/>
    <property type="match status" value="1"/>
</dbReference>
<dbReference type="PANTHER" id="PTHR46796">
    <property type="entry name" value="HTH-TYPE TRANSCRIPTIONAL ACTIVATOR RHAS-RELATED"/>
    <property type="match status" value="1"/>
</dbReference>
<evidence type="ECO:0000259" key="4">
    <source>
        <dbReference type="PROSITE" id="PS01124"/>
    </source>
</evidence>
<gene>
    <name evidence="5" type="ORF">ACFPFX_15145</name>
</gene>